<dbReference type="EC" id="2.4.1.293" evidence="2"/>
<dbReference type="KEGG" id="ruv:EC9_30940"/>
<evidence type="ECO:0000313" key="2">
    <source>
        <dbReference type="EMBL" id="QDS88899.1"/>
    </source>
</evidence>
<organism evidence="2 3">
    <name type="scientific">Rosistilla ulvae</name>
    <dbReference type="NCBI Taxonomy" id="1930277"/>
    <lineage>
        <taxon>Bacteria</taxon>
        <taxon>Pseudomonadati</taxon>
        <taxon>Planctomycetota</taxon>
        <taxon>Planctomycetia</taxon>
        <taxon>Pirellulales</taxon>
        <taxon>Pirellulaceae</taxon>
        <taxon>Rosistilla</taxon>
    </lineage>
</organism>
<dbReference type="RefSeq" id="WP_218934149.1">
    <property type="nucleotide sequence ID" value="NZ_CP036261.1"/>
</dbReference>
<protein>
    <submittedName>
        <fullName evidence="2">GalNAc(5)-diNAcBac-PP-undecaprenol beta-1,3-glucosyltransferase</fullName>
        <ecNumber evidence="2">2.4.1.293</ecNumber>
    </submittedName>
</protein>
<dbReference type="InterPro" id="IPR029044">
    <property type="entry name" value="Nucleotide-diphossugar_trans"/>
</dbReference>
<dbReference type="Proteomes" id="UP000319557">
    <property type="component" value="Chromosome"/>
</dbReference>
<dbReference type="SUPFAM" id="SSF53448">
    <property type="entry name" value="Nucleotide-diphospho-sugar transferases"/>
    <property type="match status" value="1"/>
</dbReference>
<proteinExistence type="predicted"/>
<dbReference type="EMBL" id="CP036261">
    <property type="protein sequence ID" value="QDS88899.1"/>
    <property type="molecule type" value="Genomic_DNA"/>
</dbReference>
<accession>A0A517M233</accession>
<dbReference type="Gene3D" id="3.90.550.10">
    <property type="entry name" value="Spore Coat Polysaccharide Biosynthesis Protein SpsA, Chain A"/>
    <property type="match status" value="1"/>
</dbReference>
<evidence type="ECO:0000259" key="1">
    <source>
        <dbReference type="Pfam" id="PF00535"/>
    </source>
</evidence>
<dbReference type="PANTHER" id="PTHR43685">
    <property type="entry name" value="GLYCOSYLTRANSFERASE"/>
    <property type="match status" value="1"/>
</dbReference>
<reference evidence="2 3" key="1">
    <citation type="submission" date="2019-02" db="EMBL/GenBank/DDBJ databases">
        <title>Deep-cultivation of Planctomycetes and their phenomic and genomic characterization uncovers novel biology.</title>
        <authorList>
            <person name="Wiegand S."/>
            <person name="Jogler M."/>
            <person name="Boedeker C."/>
            <person name="Pinto D."/>
            <person name="Vollmers J."/>
            <person name="Rivas-Marin E."/>
            <person name="Kohn T."/>
            <person name="Peeters S.H."/>
            <person name="Heuer A."/>
            <person name="Rast P."/>
            <person name="Oberbeckmann S."/>
            <person name="Bunk B."/>
            <person name="Jeske O."/>
            <person name="Meyerdierks A."/>
            <person name="Storesund J.E."/>
            <person name="Kallscheuer N."/>
            <person name="Luecker S."/>
            <person name="Lage O.M."/>
            <person name="Pohl T."/>
            <person name="Merkel B.J."/>
            <person name="Hornburger P."/>
            <person name="Mueller R.-W."/>
            <person name="Bruemmer F."/>
            <person name="Labrenz M."/>
            <person name="Spormann A.M."/>
            <person name="Op den Camp H."/>
            <person name="Overmann J."/>
            <person name="Amann R."/>
            <person name="Jetten M.S.M."/>
            <person name="Mascher T."/>
            <person name="Medema M.H."/>
            <person name="Devos D.P."/>
            <person name="Kaster A.-K."/>
            <person name="Ovreas L."/>
            <person name="Rohde M."/>
            <person name="Galperin M.Y."/>
            <person name="Jogler C."/>
        </authorList>
    </citation>
    <scope>NUCLEOTIDE SEQUENCE [LARGE SCALE GENOMIC DNA]</scope>
    <source>
        <strain evidence="2 3">EC9</strain>
    </source>
</reference>
<dbReference type="PANTHER" id="PTHR43685:SF2">
    <property type="entry name" value="GLYCOSYLTRANSFERASE 2-LIKE DOMAIN-CONTAINING PROTEIN"/>
    <property type="match status" value="1"/>
</dbReference>
<keyword evidence="2" id="KW-0808">Transferase</keyword>
<evidence type="ECO:0000313" key="3">
    <source>
        <dbReference type="Proteomes" id="UP000319557"/>
    </source>
</evidence>
<dbReference type="Pfam" id="PF00535">
    <property type="entry name" value="Glycos_transf_2"/>
    <property type="match status" value="1"/>
</dbReference>
<dbReference type="AlphaFoldDB" id="A0A517M233"/>
<gene>
    <name evidence="2" type="primary">pglI_5</name>
    <name evidence="2" type="ORF">EC9_30940</name>
</gene>
<sequence>MNTPLVTVVIPHFNRADLLVETIASLRAQTFPNWEAVVVDDGSDSDQWEAIQQMRDDRIQVVARDSQPKGPSACRNMGVGMSRGTHVVFLDSDDLMAPWCLTNRMDSVAQNPEQGFWVFPVLLFQHQMGDSEVGWNDFQSGPDLMRFIQADPPWHTSSPIWTRTALDDLNGFNEAVMYGDDTDLHIRALLRKIPYAKIDSALPDLFVRRDASPRITNSLSESMIESRRVRLLEGSKALSDADRRSVEAWAGQYFVECEFLLFNTSKPTANMQAVVSDWTASHHPSWGQRFVVQSYLTFAIATRDRAYVLLRVARRIVMNMLPMSYFPDGGSFQNTTLSKEIIEQVRSQLSKTVTVSR</sequence>
<feature type="domain" description="Glycosyltransferase 2-like" evidence="1">
    <location>
        <begin position="7"/>
        <end position="119"/>
    </location>
</feature>
<name>A0A517M233_9BACT</name>
<keyword evidence="2" id="KW-0328">Glycosyltransferase</keyword>
<dbReference type="InterPro" id="IPR001173">
    <property type="entry name" value="Glyco_trans_2-like"/>
</dbReference>
<dbReference type="GO" id="GO:0016757">
    <property type="term" value="F:glycosyltransferase activity"/>
    <property type="evidence" value="ECO:0007669"/>
    <property type="project" value="UniProtKB-KW"/>
</dbReference>
<dbReference type="CDD" id="cd00761">
    <property type="entry name" value="Glyco_tranf_GTA_type"/>
    <property type="match status" value="1"/>
</dbReference>
<dbReference type="InterPro" id="IPR050834">
    <property type="entry name" value="Glycosyltransf_2"/>
</dbReference>
<keyword evidence="3" id="KW-1185">Reference proteome</keyword>